<feature type="transmembrane region" description="Helical" evidence="1">
    <location>
        <begin position="220"/>
        <end position="247"/>
    </location>
</feature>
<evidence type="ECO:0000313" key="2">
    <source>
        <dbReference type="EMBL" id="MBM6402269.1"/>
    </source>
</evidence>
<evidence type="ECO:0000256" key="1">
    <source>
        <dbReference type="SAM" id="Phobius"/>
    </source>
</evidence>
<feature type="transmembrane region" description="Helical" evidence="1">
    <location>
        <begin position="420"/>
        <end position="436"/>
    </location>
</feature>
<gene>
    <name evidence="2" type="ORF">JQN70_17875</name>
</gene>
<feature type="transmembrane region" description="Helical" evidence="1">
    <location>
        <begin position="66"/>
        <end position="85"/>
    </location>
</feature>
<feature type="transmembrane region" description="Helical" evidence="1">
    <location>
        <begin position="307"/>
        <end position="332"/>
    </location>
</feature>
<feature type="transmembrane region" description="Helical" evidence="1">
    <location>
        <begin position="27"/>
        <end position="46"/>
    </location>
</feature>
<feature type="transmembrane region" description="Helical" evidence="1">
    <location>
        <begin position="352"/>
        <end position="373"/>
    </location>
</feature>
<keyword evidence="3" id="KW-1185">Reference proteome</keyword>
<protein>
    <recommendedName>
        <fullName evidence="4">Integral membrane protein</fullName>
    </recommendedName>
</protein>
<feature type="transmembrane region" description="Helical" evidence="1">
    <location>
        <begin position="394"/>
        <end position="414"/>
    </location>
</feature>
<reference evidence="2" key="1">
    <citation type="submission" date="2021-02" db="EMBL/GenBank/DDBJ databases">
        <title>Phycicoccus sp. MQZ13P-5T, whole genome shotgun sequence.</title>
        <authorList>
            <person name="Tuo L."/>
        </authorList>
    </citation>
    <scope>NUCLEOTIDE SEQUENCE</scope>
    <source>
        <strain evidence="2">MQZ13P-5</strain>
    </source>
</reference>
<accession>A0ABS2CQV2</accession>
<feature type="transmembrane region" description="Helical" evidence="1">
    <location>
        <begin position="186"/>
        <end position="208"/>
    </location>
</feature>
<name>A0ABS2CQV2_9MICO</name>
<keyword evidence="1" id="KW-0812">Transmembrane</keyword>
<dbReference type="EMBL" id="JAFDVD010000023">
    <property type="protein sequence ID" value="MBM6402269.1"/>
    <property type="molecule type" value="Genomic_DNA"/>
</dbReference>
<comment type="caution">
    <text evidence="2">The sequence shown here is derived from an EMBL/GenBank/DDBJ whole genome shotgun (WGS) entry which is preliminary data.</text>
</comment>
<feature type="transmembrane region" description="Helical" evidence="1">
    <location>
        <begin position="97"/>
        <end position="115"/>
    </location>
</feature>
<sequence length="463" mass="48431">MPTTTRDPITRAEGQDERVRLGRRTRVALGVAALLVLAATTLPHLLGVDVRAGSAPPLLADWAPRVGWATPVVLAVAALTAWRGLHPALDRTSWPRLLVLSWVASLAWMVALALVDGPPGLGRILDHGTEYLQSARGIDDVGLMLREYVARIPLDAPDHWAVHLAGHPPGAVLMFVGLDRLGLGSWPAAGLVVVLVAATLPAAVATTLDRLGARPAARTALPFLAVGPAAVLMAVSADAVFATTAAWGAAALAAATVARTRAARLGLGLVAGLLLGWCLMESYGLALLGVLALAVLLASPTAARTKLAVAAVGGAAAVAVVLTFAALGFAWWEAYPVLHERYWAGIASSRPAWYWVFGNLAALLLVAGPALPAALGAGLPRLRALAARSRPEPVAALVAAGVAMVAVADLSLMSKAEVERIWLPFLPWMLLAVVWLPERWRRRALVGQAVAAVLLQHLVRTLW</sequence>
<dbReference type="Proteomes" id="UP001430172">
    <property type="component" value="Unassembled WGS sequence"/>
</dbReference>
<feature type="transmembrane region" description="Helical" evidence="1">
    <location>
        <begin position="267"/>
        <end position="295"/>
    </location>
</feature>
<keyword evidence="1" id="KW-0472">Membrane</keyword>
<proteinExistence type="predicted"/>
<organism evidence="2 3">
    <name type="scientific">Phycicoccus sonneratiae</name>
    <dbReference type="NCBI Taxonomy" id="2807628"/>
    <lineage>
        <taxon>Bacteria</taxon>
        <taxon>Bacillati</taxon>
        <taxon>Actinomycetota</taxon>
        <taxon>Actinomycetes</taxon>
        <taxon>Micrococcales</taxon>
        <taxon>Intrasporangiaceae</taxon>
        <taxon>Phycicoccus</taxon>
    </lineage>
</organism>
<evidence type="ECO:0000313" key="3">
    <source>
        <dbReference type="Proteomes" id="UP001430172"/>
    </source>
</evidence>
<evidence type="ECO:0008006" key="4">
    <source>
        <dbReference type="Google" id="ProtNLM"/>
    </source>
</evidence>
<dbReference type="RefSeq" id="WP_204132741.1">
    <property type="nucleotide sequence ID" value="NZ_JAFDVD010000023.1"/>
</dbReference>
<keyword evidence="1" id="KW-1133">Transmembrane helix</keyword>